<dbReference type="EMBL" id="CP066788">
    <property type="protein sequence ID" value="QQM33083.1"/>
    <property type="molecule type" value="Genomic_DNA"/>
</dbReference>
<dbReference type="Gene3D" id="3.30.470.20">
    <property type="entry name" value="ATP-grasp fold, B domain"/>
    <property type="match status" value="1"/>
</dbReference>
<geneLocation type="plasmid" evidence="1 2">
    <name>plas-002</name>
</geneLocation>
<dbReference type="Proteomes" id="UP000596083">
    <property type="component" value="Plasmid plas-002"/>
</dbReference>
<dbReference type="PANTHER" id="PTHR21621">
    <property type="entry name" value="RIBOSOMAL PROTEIN S6 MODIFICATION PROTEIN"/>
    <property type="match status" value="1"/>
</dbReference>
<organism evidence="1 2">
    <name type="scientific">Martelella lutilitoris</name>
    <dbReference type="NCBI Taxonomy" id="2583532"/>
    <lineage>
        <taxon>Bacteria</taxon>
        <taxon>Pseudomonadati</taxon>
        <taxon>Pseudomonadota</taxon>
        <taxon>Alphaproteobacteria</taxon>
        <taxon>Hyphomicrobiales</taxon>
        <taxon>Aurantimonadaceae</taxon>
        <taxon>Martelella</taxon>
    </lineage>
</organism>
<proteinExistence type="predicted"/>
<protein>
    <submittedName>
        <fullName evidence="1">RimK-like protein</fullName>
    </submittedName>
</protein>
<dbReference type="KEGG" id="mlut:JET14_21745"/>
<dbReference type="SUPFAM" id="SSF56059">
    <property type="entry name" value="Glutathione synthetase ATP-binding domain-like"/>
    <property type="match status" value="1"/>
</dbReference>
<dbReference type="RefSeq" id="WP_036238494.1">
    <property type="nucleotide sequence ID" value="NZ_CP066788.1"/>
</dbReference>
<gene>
    <name evidence="1" type="ORF">JET14_21745</name>
</gene>
<dbReference type="GO" id="GO:0005737">
    <property type="term" value="C:cytoplasm"/>
    <property type="evidence" value="ECO:0007669"/>
    <property type="project" value="TreeGrafter"/>
</dbReference>
<accession>A0A7T7HPN8</accession>
<reference evidence="1 2" key="1">
    <citation type="submission" date="2020-12" db="EMBL/GenBank/DDBJ databases">
        <authorList>
            <person name="Zheng R.K."/>
            <person name="Sun C.M."/>
        </authorList>
    </citation>
    <scope>NUCLEOTIDE SEQUENCE [LARGE SCALE GENOMIC DNA]</scope>
    <source>
        <strain evidence="1 2">ZRK001</strain>
        <plasmid evidence="1 2">plas-002</plasmid>
    </source>
</reference>
<name>A0A7T7HPN8_9HYPH</name>
<dbReference type="GO" id="GO:0009432">
    <property type="term" value="P:SOS response"/>
    <property type="evidence" value="ECO:0007669"/>
    <property type="project" value="TreeGrafter"/>
</dbReference>
<dbReference type="PANTHER" id="PTHR21621:SF0">
    <property type="entry name" value="BETA-CITRYLGLUTAMATE SYNTHASE B-RELATED"/>
    <property type="match status" value="1"/>
</dbReference>
<evidence type="ECO:0000313" key="1">
    <source>
        <dbReference type="EMBL" id="QQM33083.1"/>
    </source>
</evidence>
<keyword evidence="1" id="KW-0614">Plasmid</keyword>
<sequence length="323" mass="36320">MTLLAERVEVLIFSSLADLSTDRICHHLADMNVSFLRINREQLSEWGITIDPLAASMICRHDQREWQVGSGLRSVWWRQPTFLRNTPGRGLSPSEQLERSQWAALMRGMMLFDQAVWVNRPTETYNGEIKPLQLRKAAMLGFAVPKTRITNDPLADIPHVIGDKVALKSIDTVLLFEGDVQHFGYTTIIDWSECADESLRAAPATFQAVLSPKTDLRVTIVGKRLWCVAVTDGGAAIEGDWRLRPKAVLEYHDYSLPPEIADRCLKLVEQFGLEYAAIDLALSKDQYWFIEINPTGEWGWLDRGGRGISNAIAEALACRGQPS</sequence>
<evidence type="ECO:0000313" key="2">
    <source>
        <dbReference type="Proteomes" id="UP000596083"/>
    </source>
</evidence>
<dbReference type="GO" id="GO:0018169">
    <property type="term" value="F:ribosomal S6-glutamic acid ligase activity"/>
    <property type="evidence" value="ECO:0007669"/>
    <property type="project" value="TreeGrafter"/>
</dbReference>
<dbReference type="AlphaFoldDB" id="A0A7T7HPN8"/>